<dbReference type="PROSITE" id="PS51382">
    <property type="entry name" value="SPX"/>
    <property type="match status" value="1"/>
</dbReference>
<feature type="transmembrane region" description="Helical" evidence="7">
    <location>
        <begin position="731"/>
        <end position="755"/>
    </location>
</feature>
<reference evidence="10 11" key="1">
    <citation type="submission" date="2017-06" db="EMBL/GenBank/DDBJ databases">
        <title>Ant-infecting Ophiocordyceps genomes reveal a high diversity of potential behavioral manipulation genes and a possible major role for enterotoxins.</title>
        <authorList>
            <person name="De Bekker C."/>
            <person name="Evans H.C."/>
            <person name="Brachmann A."/>
            <person name="Hughes D.P."/>
        </authorList>
    </citation>
    <scope>NUCLEOTIDE SEQUENCE [LARGE SCALE GENOMIC DNA]</scope>
    <source>
        <strain evidence="10 11">Map64</strain>
    </source>
</reference>
<evidence type="ECO:0000256" key="5">
    <source>
        <dbReference type="ARBA" id="ARBA00023136"/>
    </source>
</evidence>
<dbReference type="PANTHER" id="PTHR10783">
    <property type="entry name" value="XENOTROPIC AND POLYTROPIC RETROVIRUS RECEPTOR 1-RELATED"/>
    <property type="match status" value="1"/>
</dbReference>
<keyword evidence="3 7" id="KW-0812">Transmembrane</keyword>
<evidence type="ECO:0000259" key="9">
    <source>
        <dbReference type="PROSITE" id="PS51382"/>
    </source>
</evidence>
<feature type="domain" description="EXS" evidence="8">
    <location>
        <begin position="664"/>
        <end position="858"/>
    </location>
</feature>
<comment type="caution">
    <text evidence="10">The sequence shown here is derived from an EMBL/GenBank/DDBJ whole genome shotgun (WGS) entry which is preliminary data.</text>
</comment>
<dbReference type="PROSITE" id="PS51380">
    <property type="entry name" value="EXS"/>
    <property type="match status" value="1"/>
</dbReference>
<dbReference type="Proteomes" id="UP000226192">
    <property type="component" value="Unassembled WGS sequence"/>
</dbReference>
<name>A0A2C5Y8V0_9HYPO</name>
<feature type="region of interest" description="Disordered" evidence="6">
    <location>
        <begin position="861"/>
        <end position="993"/>
    </location>
</feature>
<dbReference type="AlphaFoldDB" id="A0A2C5Y8V0"/>
<feature type="region of interest" description="Disordered" evidence="6">
    <location>
        <begin position="326"/>
        <end position="354"/>
    </location>
</feature>
<evidence type="ECO:0000313" key="11">
    <source>
        <dbReference type="Proteomes" id="UP000226192"/>
    </source>
</evidence>
<evidence type="ECO:0000256" key="2">
    <source>
        <dbReference type="ARBA" id="ARBA00009665"/>
    </source>
</evidence>
<feature type="region of interest" description="Disordered" evidence="6">
    <location>
        <begin position="269"/>
        <end position="299"/>
    </location>
</feature>
<feature type="compositionally biased region" description="Basic and acidic residues" evidence="6">
    <location>
        <begin position="916"/>
        <end position="947"/>
    </location>
</feature>
<evidence type="ECO:0000256" key="7">
    <source>
        <dbReference type="SAM" id="Phobius"/>
    </source>
</evidence>
<gene>
    <name evidence="10" type="ORF">CDD81_5985</name>
</gene>
<feature type="compositionally biased region" description="Low complexity" evidence="6">
    <location>
        <begin position="289"/>
        <end position="299"/>
    </location>
</feature>
<protein>
    <recommendedName>
        <fullName evidence="12">SPX domain-containing protein</fullName>
    </recommendedName>
</protein>
<dbReference type="GO" id="GO:0016036">
    <property type="term" value="P:cellular response to phosphate starvation"/>
    <property type="evidence" value="ECO:0007669"/>
    <property type="project" value="TreeGrafter"/>
</dbReference>
<feature type="compositionally biased region" description="Basic and acidic residues" evidence="6">
    <location>
        <begin position="341"/>
        <end position="354"/>
    </location>
</feature>
<evidence type="ECO:0008006" key="12">
    <source>
        <dbReference type="Google" id="ProtNLM"/>
    </source>
</evidence>
<dbReference type="GO" id="GO:0005794">
    <property type="term" value="C:Golgi apparatus"/>
    <property type="evidence" value="ECO:0007669"/>
    <property type="project" value="TreeGrafter"/>
</dbReference>
<feature type="transmembrane region" description="Helical" evidence="7">
    <location>
        <begin position="466"/>
        <end position="492"/>
    </location>
</feature>
<dbReference type="CDD" id="cd14475">
    <property type="entry name" value="SPX_SYG1_like"/>
    <property type="match status" value="1"/>
</dbReference>
<dbReference type="EMBL" id="NJET01000050">
    <property type="protein sequence ID" value="PHH63384.1"/>
    <property type="molecule type" value="Genomic_DNA"/>
</dbReference>
<evidence type="ECO:0000256" key="1">
    <source>
        <dbReference type="ARBA" id="ARBA00004141"/>
    </source>
</evidence>
<feature type="transmembrane region" description="Helical" evidence="7">
    <location>
        <begin position="512"/>
        <end position="532"/>
    </location>
</feature>
<dbReference type="Pfam" id="PF03124">
    <property type="entry name" value="EXS"/>
    <property type="match status" value="1"/>
</dbReference>
<evidence type="ECO:0000313" key="10">
    <source>
        <dbReference type="EMBL" id="PHH63384.1"/>
    </source>
</evidence>
<dbReference type="InterPro" id="IPR004342">
    <property type="entry name" value="EXS_C"/>
</dbReference>
<dbReference type="GO" id="GO:0000822">
    <property type="term" value="F:inositol hexakisphosphate binding"/>
    <property type="evidence" value="ECO:0007669"/>
    <property type="project" value="TreeGrafter"/>
</dbReference>
<feature type="transmembrane region" description="Helical" evidence="7">
    <location>
        <begin position="553"/>
        <end position="572"/>
    </location>
</feature>
<accession>A0A2C5Y8V0</accession>
<keyword evidence="5 7" id="KW-0472">Membrane</keyword>
<feature type="compositionally biased region" description="Polar residues" evidence="6">
    <location>
        <begin position="279"/>
        <end position="288"/>
    </location>
</feature>
<evidence type="ECO:0000259" key="8">
    <source>
        <dbReference type="PROSITE" id="PS51380"/>
    </source>
</evidence>
<feature type="transmembrane region" description="Helical" evidence="7">
    <location>
        <begin position="584"/>
        <end position="603"/>
    </location>
</feature>
<dbReference type="Pfam" id="PF03105">
    <property type="entry name" value="SPX"/>
    <property type="match status" value="1"/>
</dbReference>
<comment type="similarity">
    <text evidence="2">Belongs to the SYG1 (TC 2.A.94) family.</text>
</comment>
<dbReference type="GO" id="GO:0005886">
    <property type="term" value="C:plasma membrane"/>
    <property type="evidence" value="ECO:0007669"/>
    <property type="project" value="TreeGrafter"/>
</dbReference>
<dbReference type="GO" id="GO:0006817">
    <property type="term" value="P:phosphate ion transport"/>
    <property type="evidence" value="ECO:0007669"/>
    <property type="project" value="TreeGrafter"/>
</dbReference>
<feature type="region of interest" description="Disordered" evidence="6">
    <location>
        <begin position="110"/>
        <end position="178"/>
    </location>
</feature>
<proteinExistence type="inferred from homology"/>
<dbReference type="InterPro" id="IPR004331">
    <property type="entry name" value="SPX_dom"/>
</dbReference>
<evidence type="ECO:0000256" key="3">
    <source>
        <dbReference type="ARBA" id="ARBA00022692"/>
    </source>
</evidence>
<dbReference type="PANTHER" id="PTHR10783:SF103">
    <property type="entry name" value="SOLUTE CARRIER FAMILY 53 MEMBER 1"/>
    <property type="match status" value="1"/>
</dbReference>
<keyword evidence="11" id="KW-1185">Reference proteome</keyword>
<keyword evidence="4 7" id="KW-1133">Transmembrane helix</keyword>
<organism evidence="10 11">
    <name type="scientific">Ophiocordyceps australis</name>
    <dbReference type="NCBI Taxonomy" id="1399860"/>
    <lineage>
        <taxon>Eukaryota</taxon>
        <taxon>Fungi</taxon>
        <taxon>Dikarya</taxon>
        <taxon>Ascomycota</taxon>
        <taxon>Pezizomycotina</taxon>
        <taxon>Sordariomycetes</taxon>
        <taxon>Hypocreomycetidae</taxon>
        <taxon>Hypocreales</taxon>
        <taxon>Ophiocordycipitaceae</taxon>
        <taxon>Ophiocordyceps</taxon>
    </lineage>
</organism>
<feature type="compositionally biased region" description="Acidic residues" evidence="6">
    <location>
        <begin position="948"/>
        <end position="973"/>
    </location>
</feature>
<evidence type="ECO:0000256" key="6">
    <source>
        <dbReference type="SAM" id="MobiDB-lite"/>
    </source>
</evidence>
<comment type="subcellular location">
    <subcellularLocation>
        <location evidence="1">Membrane</location>
        <topology evidence="1">Multi-pass membrane protein</topology>
    </subcellularLocation>
</comment>
<dbReference type="OrthoDB" id="9970435at2759"/>
<evidence type="ECO:0000256" key="4">
    <source>
        <dbReference type="ARBA" id="ARBA00022989"/>
    </source>
</evidence>
<sequence length="993" mass="112440">MKFAKELERDAVPEWRIKYLNYKAGKKYVKAIARAVNRTPAGASTSHAAPSLFRPLSFSNATGSAAAAAPLSAASLSPSQPRPISTCESEALTGNGNALQYGSFAPTPALHNLPPLAPDNLQLPSPALQPPPDTPTAKPGFFPRPRLGNLIPGRRAASSAALESDNHANATRRPSAALTRRATALASSPLYLRRIFSHASATRRSREEERFDLVRQRQRDFLDFMDSELDKVETFYKLKEGQAGQRLAVLREQLHEMRNRRTREIAKAAANEPSHGPPASQSGASNADTQTTATGTTNDKTSLAMTLVQPLKARIFPLGPNSKALRSMARTPCLPPTSSGETRRDYSRRPPDHDISYRTAKRKLKVAMHEFYRGLELLKSYALLNRTAFRKLNKKYDKALHTRHPLRYMDEKVSRAWFVNSDVLETYIKDVEDLYARYFEGGNHKVAAGKLRSIARKAPADQSASAFINGFFLGTGVVFCAQGLVYAVHIVLNNSYQLGSEASYLLQLYAGYFFMLLLFTLFCLNCFIWTQAKINYPFIFEFDQRSQLDWRRLAEFPSFFLFLLGLIMWLNFGRYGPAVMFNYYPILLVGITALVILFPAPILAHKSRKWFVYAHWRLLLAGLYPVEFRDFFLGDMYCSLTYSLANVELFFCLYAAHKWETPSVCNSSQSRLMGFFLTLPPIWRLLQCIRRYRDTRNVFPHLVNGGKYIFTITSSAFLSVYRIHDNSTHRALYITTALLNAVYVSVWDLFMDFSLLQAQSRHWGLRDILAFKRPWPYYCIMVLDPILRFSWVFYAIYTHRSQHSSIISFLVSLSEVIRRGMWALFRVENEHCANVAQYKASRDVPLPYRLEPLLSRNSTETIAVPQVPRTGAREDDDGVEAGRVDSNASSSAVPRALATLRRRTDTHTRKFSKIMAEAHRQDFEKKRKPVGRDAGRQGEGHDSRVDDVYDENDDHDEDEVSGVESDDSNEDEQGNAMADEAHELHQRGQGGEV</sequence>
<feature type="domain" description="SPX" evidence="9">
    <location>
        <begin position="1"/>
        <end position="410"/>
    </location>
</feature>
<dbReference type="STRING" id="1399860.A0A2C5Y8V0"/>